<dbReference type="AlphaFoldDB" id="A0A9P6TI45"/>
<sequence>MGIAVTNEKLVDVTEPYLLDRDSTESRRLRDQHEVLLKAAGGYIPISLCPQPQNISAVLDIGTGNAQWLLGLRQSGIVTKDVELYGIDVSARMMPSVEVETQFGLRLEVCDLCEPFPSDWHGKFDFIHARHVMIWIEPFKWPAVLKNLRQALKPGGKLMILYPGDIPYDSHTDAPLTCDTAPKKLFSSFIRYTESQGLPRCATASLPSMIQQTGFDSASIVSKKSKVNLGGAEPDFGLRPAASRHLDFVLDLTKKVSESLPMIDLGCPSHDDEDGWKELGNEWRSAVKHGFYYDLHIITAQRIVEDDIPKICASPSSDLSSDVSSELSSDPSSDT</sequence>
<evidence type="ECO:0000313" key="2">
    <source>
        <dbReference type="EMBL" id="KAG0151433.1"/>
    </source>
</evidence>
<dbReference type="Pfam" id="PF13489">
    <property type="entry name" value="Methyltransf_23"/>
    <property type="match status" value="1"/>
</dbReference>
<dbReference type="EMBL" id="MU167213">
    <property type="protein sequence ID" value="KAG0151433.1"/>
    <property type="molecule type" value="Genomic_DNA"/>
</dbReference>
<dbReference type="OrthoDB" id="184880at2759"/>
<reference evidence="2" key="1">
    <citation type="submission" date="2013-11" db="EMBL/GenBank/DDBJ databases">
        <title>Genome sequence of the fusiform rust pathogen reveals effectors for host alternation and coevolution with pine.</title>
        <authorList>
            <consortium name="DOE Joint Genome Institute"/>
            <person name="Smith K."/>
            <person name="Pendleton A."/>
            <person name="Kubisiak T."/>
            <person name="Anderson C."/>
            <person name="Salamov A."/>
            <person name="Aerts A."/>
            <person name="Riley R."/>
            <person name="Clum A."/>
            <person name="Lindquist E."/>
            <person name="Ence D."/>
            <person name="Campbell M."/>
            <person name="Kronenberg Z."/>
            <person name="Feau N."/>
            <person name="Dhillon B."/>
            <person name="Hamelin R."/>
            <person name="Burleigh J."/>
            <person name="Smith J."/>
            <person name="Yandell M."/>
            <person name="Nelson C."/>
            <person name="Grigoriev I."/>
            <person name="Davis J."/>
        </authorList>
    </citation>
    <scope>NUCLEOTIDE SEQUENCE</scope>
    <source>
        <strain evidence="2">G11</strain>
    </source>
</reference>
<protein>
    <recommendedName>
        <fullName evidence="4">S-adenosyl-L-methionine-dependent methyltransferase</fullName>
    </recommendedName>
</protein>
<dbReference type="SUPFAM" id="SSF53335">
    <property type="entry name" value="S-adenosyl-L-methionine-dependent methyltransferases"/>
    <property type="match status" value="1"/>
</dbReference>
<proteinExistence type="predicted"/>
<evidence type="ECO:0000313" key="3">
    <source>
        <dbReference type="Proteomes" id="UP000886653"/>
    </source>
</evidence>
<name>A0A9P6TI45_9BASI</name>
<organism evidence="2 3">
    <name type="scientific">Cronartium quercuum f. sp. fusiforme G11</name>
    <dbReference type="NCBI Taxonomy" id="708437"/>
    <lineage>
        <taxon>Eukaryota</taxon>
        <taxon>Fungi</taxon>
        <taxon>Dikarya</taxon>
        <taxon>Basidiomycota</taxon>
        <taxon>Pucciniomycotina</taxon>
        <taxon>Pucciniomycetes</taxon>
        <taxon>Pucciniales</taxon>
        <taxon>Coleosporiaceae</taxon>
        <taxon>Cronartium</taxon>
    </lineage>
</organism>
<comment type="caution">
    <text evidence="2">The sequence shown here is derived from an EMBL/GenBank/DDBJ whole genome shotgun (WGS) entry which is preliminary data.</text>
</comment>
<accession>A0A9P6TI45</accession>
<feature type="region of interest" description="Disordered" evidence="1">
    <location>
        <begin position="314"/>
        <end position="335"/>
    </location>
</feature>
<dbReference type="PANTHER" id="PTHR43591">
    <property type="entry name" value="METHYLTRANSFERASE"/>
    <property type="match status" value="1"/>
</dbReference>
<dbReference type="CDD" id="cd02440">
    <property type="entry name" value="AdoMet_MTases"/>
    <property type="match status" value="1"/>
</dbReference>
<gene>
    <name evidence="2" type="ORF">CROQUDRAFT_542845</name>
</gene>
<dbReference type="Gene3D" id="3.40.50.150">
    <property type="entry name" value="Vaccinia Virus protein VP39"/>
    <property type="match status" value="1"/>
</dbReference>
<dbReference type="InterPro" id="IPR029063">
    <property type="entry name" value="SAM-dependent_MTases_sf"/>
</dbReference>
<dbReference type="Proteomes" id="UP000886653">
    <property type="component" value="Unassembled WGS sequence"/>
</dbReference>
<keyword evidence="3" id="KW-1185">Reference proteome</keyword>
<dbReference type="PANTHER" id="PTHR43591:SF110">
    <property type="entry name" value="RHODANESE DOMAIN-CONTAINING PROTEIN"/>
    <property type="match status" value="1"/>
</dbReference>
<evidence type="ECO:0008006" key="4">
    <source>
        <dbReference type="Google" id="ProtNLM"/>
    </source>
</evidence>
<evidence type="ECO:0000256" key="1">
    <source>
        <dbReference type="SAM" id="MobiDB-lite"/>
    </source>
</evidence>